<dbReference type="InterPro" id="IPR036322">
    <property type="entry name" value="WD40_repeat_dom_sf"/>
</dbReference>
<evidence type="ECO:0000256" key="3">
    <source>
        <dbReference type="ARBA" id="ARBA00022664"/>
    </source>
</evidence>
<evidence type="ECO:0000256" key="7">
    <source>
        <dbReference type="ARBA" id="ARBA00023242"/>
    </source>
</evidence>
<dbReference type="FunFam" id="2.130.10.10:FF:000034">
    <property type="entry name" value="Pre-mRNA-processing factor 17, putative"/>
    <property type="match status" value="1"/>
</dbReference>
<dbReference type="RefSeq" id="XP_037143786.1">
    <property type="nucleotide sequence ID" value="XM_037287891.1"/>
</dbReference>
<dbReference type="InterPro" id="IPR001680">
    <property type="entry name" value="WD40_rpt"/>
</dbReference>
<keyword evidence="12" id="KW-1185">Reference proteome</keyword>
<dbReference type="PANTHER" id="PTHR43979">
    <property type="entry name" value="PRE-MRNA-PROCESSING FACTOR 17"/>
    <property type="match status" value="1"/>
</dbReference>
<evidence type="ECO:0000256" key="6">
    <source>
        <dbReference type="ARBA" id="ARBA00023187"/>
    </source>
</evidence>
<sequence>MALVEDYGSSSGSEDDYESKTVEQIAGVISNKQHENTVPMVQVDRVTISKRKRKDDPLKNTAEKKEKKGRKGPWDAWSYDESDSSSDNTGDKYIAEELETFQDVEKPDDEDIKVKEESHFYGESEKDYQGRGFLHPPADIETDLTKKPMSFKCYLPKKIIHTFPGHSRGVNTLNFLPLSGHLFLSSGNDSLIKIWDFHHQRKCLRDYRGHTRPVKAIDFSSDGTQFLSASFDQSVKLWHTESGKVLSRLKLNSTPNDVKIHPLKANEFIVGCSNSKIYHYDTRIAAKEGRVQVYDHHLSSILYLKFFPDGSRFISSSEDKTVRIWENQINIPVKQISDTAQHSMPYLDIHPSGQYFCAQSMDNTIYTYNMKPKYKRHPKKSFTGQMCAGYGIGIAFSPDGKYICSGDAQSKVLIWDWTTTNLLRTVPLPGNEPVRQVAWNPQETSKLICGGPTGKIYLLD</sequence>
<feature type="repeat" description="WD" evidence="9">
    <location>
        <begin position="294"/>
        <end position="326"/>
    </location>
</feature>
<dbReference type="Pfam" id="PF00400">
    <property type="entry name" value="WD40"/>
    <property type="match status" value="4"/>
</dbReference>
<evidence type="ECO:0000313" key="12">
    <source>
        <dbReference type="Proteomes" id="UP000509704"/>
    </source>
</evidence>
<dbReference type="PROSITE" id="PS50294">
    <property type="entry name" value="WD_REPEATS_REGION"/>
    <property type="match status" value="3"/>
</dbReference>
<dbReference type="SMART" id="SM00320">
    <property type="entry name" value="WD40"/>
    <property type="match status" value="7"/>
</dbReference>
<organism evidence="11 12">
    <name type="scientific">Zygotorulaspora mrakii</name>
    <name type="common">Zygosaccharomyces mrakii</name>
    <dbReference type="NCBI Taxonomy" id="42260"/>
    <lineage>
        <taxon>Eukaryota</taxon>
        <taxon>Fungi</taxon>
        <taxon>Dikarya</taxon>
        <taxon>Ascomycota</taxon>
        <taxon>Saccharomycotina</taxon>
        <taxon>Saccharomycetes</taxon>
        <taxon>Saccharomycetales</taxon>
        <taxon>Saccharomycetaceae</taxon>
        <taxon>Zygotorulaspora</taxon>
    </lineage>
</organism>
<dbReference type="CDD" id="cd00200">
    <property type="entry name" value="WD40"/>
    <property type="match status" value="1"/>
</dbReference>
<dbReference type="EMBL" id="CP058606">
    <property type="protein sequence ID" value="QLG72058.1"/>
    <property type="molecule type" value="Genomic_DNA"/>
</dbReference>
<dbReference type="Proteomes" id="UP000509704">
    <property type="component" value="Chromosome 3"/>
</dbReference>
<evidence type="ECO:0000256" key="4">
    <source>
        <dbReference type="ARBA" id="ARBA00022728"/>
    </source>
</evidence>
<protein>
    <recommendedName>
        <fullName evidence="8">Pre-mRNA-processing factor 17</fullName>
    </recommendedName>
</protein>
<evidence type="ECO:0000256" key="9">
    <source>
        <dbReference type="PROSITE-ProRule" id="PRU00221"/>
    </source>
</evidence>
<feature type="repeat" description="WD" evidence="9">
    <location>
        <begin position="163"/>
        <end position="196"/>
    </location>
</feature>
<evidence type="ECO:0000313" key="11">
    <source>
        <dbReference type="EMBL" id="QLG72058.1"/>
    </source>
</evidence>
<keyword evidence="5" id="KW-0677">Repeat</keyword>
<dbReference type="PRINTS" id="PR00320">
    <property type="entry name" value="GPROTEINBRPT"/>
</dbReference>
<evidence type="ECO:0000256" key="1">
    <source>
        <dbReference type="ARBA" id="ARBA00004123"/>
    </source>
</evidence>
<dbReference type="OrthoDB" id="10257301at2759"/>
<dbReference type="InterPro" id="IPR015943">
    <property type="entry name" value="WD40/YVTN_repeat-like_dom_sf"/>
</dbReference>
<dbReference type="GeneID" id="59235756"/>
<comment type="subcellular location">
    <subcellularLocation>
        <location evidence="1">Nucleus</location>
    </subcellularLocation>
</comment>
<name>A0A7H9B0A3_ZYGMR</name>
<feature type="compositionally biased region" description="Basic and acidic residues" evidence="10">
    <location>
        <begin position="54"/>
        <end position="66"/>
    </location>
</feature>
<dbReference type="SUPFAM" id="SSF50978">
    <property type="entry name" value="WD40 repeat-like"/>
    <property type="match status" value="1"/>
</dbReference>
<dbReference type="Gene3D" id="2.130.10.10">
    <property type="entry name" value="YVTN repeat-like/Quinoprotein amine dehydrogenase"/>
    <property type="match status" value="1"/>
</dbReference>
<evidence type="ECO:0000256" key="8">
    <source>
        <dbReference type="ARBA" id="ARBA00068146"/>
    </source>
</evidence>
<feature type="repeat" description="WD" evidence="9">
    <location>
        <begin position="207"/>
        <end position="248"/>
    </location>
</feature>
<dbReference type="InterPro" id="IPR032847">
    <property type="entry name" value="PRPF17"/>
</dbReference>
<keyword evidence="2 9" id="KW-0853">WD repeat</keyword>
<feature type="repeat" description="WD" evidence="9">
    <location>
        <begin position="394"/>
        <end position="425"/>
    </location>
</feature>
<keyword evidence="4" id="KW-0747">Spliceosome</keyword>
<dbReference type="KEGG" id="zmk:HG535_0C04120"/>
<dbReference type="PROSITE" id="PS50082">
    <property type="entry name" value="WD_REPEATS_2"/>
    <property type="match status" value="4"/>
</dbReference>
<dbReference type="AlphaFoldDB" id="A0A7H9B0A3"/>
<feature type="region of interest" description="Disordered" evidence="10">
    <location>
        <begin position="1"/>
        <end position="90"/>
    </location>
</feature>
<feature type="compositionally biased region" description="Low complexity" evidence="10">
    <location>
        <begin position="1"/>
        <end position="12"/>
    </location>
</feature>
<accession>A0A7H9B0A3</accession>
<dbReference type="GO" id="GO:0071013">
    <property type="term" value="C:catalytic step 2 spliceosome"/>
    <property type="evidence" value="ECO:0007669"/>
    <property type="project" value="InterPro"/>
</dbReference>
<proteinExistence type="predicted"/>
<dbReference type="PANTHER" id="PTHR43979:SF1">
    <property type="entry name" value="PRE-MRNA-PROCESSING FACTOR 17"/>
    <property type="match status" value="1"/>
</dbReference>
<keyword evidence="6" id="KW-0508">mRNA splicing</keyword>
<gene>
    <name evidence="11" type="ORF">HG535_0C04120</name>
</gene>
<evidence type="ECO:0000256" key="5">
    <source>
        <dbReference type="ARBA" id="ARBA00022737"/>
    </source>
</evidence>
<keyword evidence="7" id="KW-0539">Nucleus</keyword>
<reference evidence="11 12" key="1">
    <citation type="submission" date="2020-07" db="EMBL/GenBank/DDBJ databases">
        <title>The yeast mating-type switching endonuclease HO is a domesticated member of an unorthodox homing genetic element family.</title>
        <authorList>
            <person name="Coughlan A.Y."/>
            <person name="Lombardi L."/>
            <person name="Braun-Galleani S."/>
            <person name="Martos A.R."/>
            <person name="Galeote V."/>
            <person name="Bigey F."/>
            <person name="Dequin S."/>
            <person name="Byrne K.P."/>
            <person name="Wolfe K.H."/>
        </authorList>
    </citation>
    <scope>NUCLEOTIDE SEQUENCE [LARGE SCALE GENOMIC DNA]</scope>
    <source>
        <strain evidence="11 12">NRRL Y-6702</strain>
    </source>
</reference>
<dbReference type="InterPro" id="IPR020472">
    <property type="entry name" value="WD40_PAC1"/>
</dbReference>
<keyword evidence="3" id="KW-0507">mRNA processing</keyword>
<dbReference type="GO" id="GO:0003729">
    <property type="term" value="F:mRNA binding"/>
    <property type="evidence" value="ECO:0007669"/>
    <property type="project" value="TreeGrafter"/>
</dbReference>
<dbReference type="GO" id="GO:0000398">
    <property type="term" value="P:mRNA splicing, via spliceosome"/>
    <property type="evidence" value="ECO:0007669"/>
    <property type="project" value="InterPro"/>
</dbReference>
<evidence type="ECO:0000256" key="10">
    <source>
        <dbReference type="SAM" id="MobiDB-lite"/>
    </source>
</evidence>
<evidence type="ECO:0000256" key="2">
    <source>
        <dbReference type="ARBA" id="ARBA00022574"/>
    </source>
</evidence>